<dbReference type="Proteomes" id="UP000006729">
    <property type="component" value="Chromosome 1"/>
</dbReference>
<dbReference type="EMBL" id="CM009290">
    <property type="protein sequence ID" value="PNT58100.1"/>
    <property type="molecule type" value="Genomic_DNA"/>
</dbReference>
<protein>
    <submittedName>
        <fullName evidence="2">Uncharacterized protein</fullName>
    </submittedName>
</protein>
<organism evidence="2 3">
    <name type="scientific">Populus trichocarpa</name>
    <name type="common">Western balsam poplar</name>
    <name type="synonym">Populus balsamifera subsp. trichocarpa</name>
    <dbReference type="NCBI Taxonomy" id="3694"/>
    <lineage>
        <taxon>Eukaryota</taxon>
        <taxon>Viridiplantae</taxon>
        <taxon>Streptophyta</taxon>
        <taxon>Embryophyta</taxon>
        <taxon>Tracheophyta</taxon>
        <taxon>Spermatophyta</taxon>
        <taxon>Magnoliopsida</taxon>
        <taxon>eudicotyledons</taxon>
        <taxon>Gunneridae</taxon>
        <taxon>Pentapetalae</taxon>
        <taxon>rosids</taxon>
        <taxon>fabids</taxon>
        <taxon>Malpighiales</taxon>
        <taxon>Salicaceae</taxon>
        <taxon>Saliceae</taxon>
        <taxon>Populus</taxon>
    </lineage>
</organism>
<reference evidence="2 3" key="1">
    <citation type="journal article" date="2006" name="Science">
        <title>The genome of black cottonwood, Populus trichocarpa (Torr. &amp; Gray).</title>
        <authorList>
            <person name="Tuskan G.A."/>
            <person name="Difazio S."/>
            <person name="Jansson S."/>
            <person name="Bohlmann J."/>
            <person name="Grigoriev I."/>
            <person name="Hellsten U."/>
            <person name="Putnam N."/>
            <person name="Ralph S."/>
            <person name="Rombauts S."/>
            <person name="Salamov A."/>
            <person name="Schein J."/>
            <person name="Sterck L."/>
            <person name="Aerts A."/>
            <person name="Bhalerao R.R."/>
            <person name="Bhalerao R.P."/>
            <person name="Blaudez D."/>
            <person name="Boerjan W."/>
            <person name="Brun A."/>
            <person name="Brunner A."/>
            <person name="Busov V."/>
            <person name="Campbell M."/>
            <person name="Carlson J."/>
            <person name="Chalot M."/>
            <person name="Chapman J."/>
            <person name="Chen G.L."/>
            <person name="Cooper D."/>
            <person name="Coutinho P.M."/>
            <person name="Couturier J."/>
            <person name="Covert S."/>
            <person name="Cronk Q."/>
            <person name="Cunningham R."/>
            <person name="Davis J."/>
            <person name="Degroeve S."/>
            <person name="Dejardin A."/>
            <person name="Depamphilis C."/>
            <person name="Detter J."/>
            <person name="Dirks B."/>
            <person name="Dubchak I."/>
            <person name="Duplessis S."/>
            <person name="Ehlting J."/>
            <person name="Ellis B."/>
            <person name="Gendler K."/>
            <person name="Goodstein D."/>
            <person name="Gribskov M."/>
            <person name="Grimwood J."/>
            <person name="Groover A."/>
            <person name="Gunter L."/>
            <person name="Hamberger B."/>
            <person name="Heinze B."/>
            <person name="Helariutta Y."/>
            <person name="Henrissat B."/>
            <person name="Holligan D."/>
            <person name="Holt R."/>
            <person name="Huang W."/>
            <person name="Islam-Faridi N."/>
            <person name="Jones S."/>
            <person name="Jones-Rhoades M."/>
            <person name="Jorgensen R."/>
            <person name="Joshi C."/>
            <person name="Kangasjarvi J."/>
            <person name="Karlsson J."/>
            <person name="Kelleher C."/>
            <person name="Kirkpatrick R."/>
            <person name="Kirst M."/>
            <person name="Kohler A."/>
            <person name="Kalluri U."/>
            <person name="Larimer F."/>
            <person name="Leebens-Mack J."/>
            <person name="Leple J.C."/>
            <person name="Locascio P."/>
            <person name="Lou Y."/>
            <person name="Lucas S."/>
            <person name="Martin F."/>
            <person name="Montanini B."/>
            <person name="Napoli C."/>
            <person name="Nelson D.R."/>
            <person name="Nelson C."/>
            <person name="Nieminen K."/>
            <person name="Nilsson O."/>
            <person name="Pereda V."/>
            <person name="Peter G."/>
            <person name="Philippe R."/>
            <person name="Pilate G."/>
            <person name="Poliakov A."/>
            <person name="Razumovskaya J."/>
            <person name="Richardson P."/>
            <person name="Rinaldi C."/>
            <person name="Ritland K."/>
            <person name="Rouze P."/>
            <person name="Ryaboy D."/>
            <person name="Schmutz J."/>
            <person name="Schrader J."/>
            <person name="Segerman B."/>
            <person name="Shin H."/>
            <person name="Siddiqui A."/>
            <person name="Sterky F."/>
            <person name="Terry A."/>
            <person name="Tsai C.J."/>
            <person name="Uberbacher E."/>
            <person name="Unneberg P."/>
            <person name="Vahala J."/>
            <person name="Wall K."/>
            <person name="Wessler S."/>
            <person name="Yang G."/>
            <person name="Yin T."/>
            <person name="Douglas C."/>
            <person name="Marra M."/>
            <person name="Sandberg G."/>
            <person name="Van de Peer Y."/>
            <person name="Rokhsar D."/>
        </authorList>
    </citation>
    <scope>NUCLEOTIDE SEQUENCE [LARGE SCALE GENOMIC DNA]</scope>
    <source>
        <strain evidence="3">cv. Nisqually</strain>
    </source>
</reference>
<proteinExistence type="predicted"/>
<dbReference type="InParanoid" id="A0A2K2C7V2"/>
<dbReference type="AlphaFoldDB" id="A0A2K2C7V2"/>
<accession>A0A2K2C7V2</accession>
<keyword evidence="3" id="KW-1185">Reference proteome</keyword>
<feature type="region of interest" description="Disordered" evidence="1">
    <location>
        <begin position="1"/>
        <end position="42"/>
    </location>
</feature>
<evidence type="ECO:0000313" key="3">
    <source>
        <dbReference type="Proteomes" id="UP000006729"/>
    </source>
</evidence>
<evidence type="ECO:0000256" key="1">
    <source>
        <dbReference type="SAM" id="MobiDB-lite"/>
    </source>
</evidence>
<sequence>MGPDRPVSAPVTLRAETRPTSNGSGLGPSSPPPQGLLQGRGATQIRSRVDSLGRVGIKESAGIMNSLAYVSLARGVCMTIQKTTVHQRSSWTLFQSLHQPAN</sequence>
<name>A0A2K2C7V2_POPTR</name>
<evidence type="ECO:0000313" key="2">
    <source>
        <dbReference type="EMBL" id="PNT58100.1"/>
    </source>
</evidence>
<gene>
    <name evidence="2" type="ORF">POPTR_001G338600</name>
</gene>